<reference evidence="1" key="2">
    <citation type="journal article" date="2015" name="Data Brief">
        <title>Shoot transcriptome of the giant reed, Arundo donax.</title>
        <authorList>
            <person name="Barrero R.A."/>
            <person name="Guerrero F.D."/>
            <person name="Moolhuijzen P."/>
            <person name="Goolsby J.A."/>
            <person name="Tidwell J."/>
            <person name="Bellgard S.E."/>
            <person name="Bellgard M.I."/>
        </authorList>
    </citation>
    <scope>NUCLEOTIDE SEQUENCE</scope>
    <source>
        <tissue evidence="1">Shoot tissue taken approximately 20 cm above the soil surface</tissue>
    </source>
</reference>
<organism evidence="1">
    <name type="scientific">Arundo donax</name>
    <name type="common">Giant reed</name>
    <name type="synonym">Donax arundinaceus</name>
    <dbReference type="NCBI Taxonomy" id="35708"/>
    <lineage>
        <taxon>Eukaryota</taxon>
        <taxon>Viridiplantae</taxon>
        <taxon>Streptophyta</taxon>
        <taxon>Embryophyta</taxon>
        <taxon>Tracheophyta</taxon>
        <taxon>Spermatophyta</taxon>
        <taxon>Magnoliopsida</taxon>
        <taxon>Liliopsida</taxon>
        <taxon>Poales</taxon>
        <taxon>Poaceae</taxon>
        <taxon>PACMAD clade</taxon>
        <taxon>Arundinoideae</taxon>
        <taxon>Arundineae</taxon>
        <taxon>Arundo</taxon>
    </lineage>
</organism>
<proteinExistence type="predicted"/>
<dbReference type="EMBL" id="GBRH01230626">
    <property type="protein sequence ID" value="JAD67269.1"/>
    <property type="molecule type" value="Transcribed_RNA"/>
</dbReference>
<protein>
    <submittedName>
        <fullName evidence="1">Uncharacterized protein</fullName>
    </submittedName>
</protein>
<accession>A0A0A9BTA3</accession>
<dbReference type="AlphaFoldDB" id="A0A0A9BTA3"/>
<name>A0A0A9BTA3_ARUDO</name>
<evidence type="ECO:0000313" key="1">
    <source>
        <dbReference type="EMBL" id="JAD67269.1"/>
    </source>
</evidence>
<reference evidence="1" key="1">
    <citation type="submission" date="2014-09" db="EMBL/GenBank/DDBJ databases">
        <authorList>
            <person name="Magalhaes I.L.F."/>
            <person name="Oliveira U."/>
            <person name="Santos F.R."/>
            <person name="Vidigal T.H.D.A."/>
            <person name="Brescovit A.D."/>
            <person name="Santos A.J."/>
        </authorList>
    </citation>
    <scope>NUCLEOTIDE SEQUENCE</scope>
    <source>
        <tissue evidence="1">Shoot tissue taken approximately 20 cm above the soil surface</tissue>
    </source>
</reference>
<sequence>MSWAHGVLRHSLSHWCKTAQAIKCFQCP</sequence>